<dbReference type="InterPro" id="IPR016186">
    <property type="entry name" value="C-type_lectin-like/link_sf"/>
</dbReference>
<dbReference type="SUPFAM" id="SSF56436">
    <property type="entry name" value="C-type lectin-like"/>
    <property type="match status" value="1"/>
</dbReference>
<dbReference type="PROSITE" id="PS50041">
    <property type="entry name" value="C_TYPE_LECTIN_2"/>
    <property type="match status" value="1"/>
</dbReference>
<dbReference type="OMA" id="LNDHEVH"/>
<dbReference type="InParanoid" id="A0A3B5KAK5"/>
<feature type="domain" description="C-type lectin" evidence="1">
    <location>
        <begin position="42"/>
        <end position="127"/>
    </location>
</feature>
<dbReference type="GO" id="GO:0006910">
    <property type="term" value="P:phagocytosis, recognition"/>
    <property type="evidence" value="ECO:0007669"/>
    <property type="project" value="TreeGrafter"/>
</dbReference>
<dbReference type="Ensembl" id="ENSTRUT00000055069.2">
    <property type="protein sequence ID" value="ENSTRUP00000050416.2"/>
    <property type="gene ID" value="ENSTRUG00000020889.2"/>
</dbReference>
<reference evidence="2" key="3">
    <citation type="submission" date="2025-09" db="UniProtKB">
        <authorList>
            <consortium name="Ensembl"/>
        </authorList>
    </citation>
    <scope>IDENTIFICATION</scope>
</reference>
<accession>A0A3B5KAK5</accession>
<dbReference type="GO" id="GO:0001872">
    <property type="term" value="F:(1-&gt;3)-beta-D-glucan binding"/>
    <property type="evidence" value="ECO:0007669"/>
    <property type="project" value="InterPro"/>
</dbReference>
<keyword evidence="3" id="KW-1185">Reference proteome</keyword>
<reference evidence="2 3" key="1">
    <citation type="journal article" date="2011" name="Genome Biol. Evol.">
        <title>Integration of the genetic map and genome assembly of fugu facilitates insights into distinct features of genome evolution in teleosts and mammals.</title>
        <authorList>
            <person name="Kai W."/>
            <person name="Kikuchi K."/>
            <person name="Tohari S."/>
            <person name="Chew A.K."/>
            <person name="Tay A."/>
            <person name="Fujiwara A."/>
            <person name="Hosoya S."/>
            <person name="Suetake H."/>
            <person name="Naruse K."/>
            <person name="Brenner S."/>
            <person name="Suzuki Y."/>
            <person name="Venkatesh B."/>
        </authorList>
    </citation>
    <scope>NUCLEOTIDE SEQUENCE [LARGE SCALE GENOMIC DNA]</scope>
</reference>
<protein>
    <recommendedName>
        <fullName evidence="1">C-type lectin domain-containing protein</fullName>
    </recommendedName>
</protein>
<evidence type="ECO:0000259" key="1">
    <source>
        <dbReference type="PROSITE" id="PS50041"/>
    </source>
</evidence>
<dbReference type="InterPro" id="IPR001304">
    <property type="entry name" value="C-type_lectin-like"/>
</dbReference>
<dbReference type="GO" id="GO:0038187">
    <property type="term" value="F:pattern recognition receptor activity"/>
    <property type="evidence" value="ECO:0007669"/>
    <property type="project" value="TreeGrafter"/>
</dbReference>
<dbReference type="AlphaFoldDB" id="A0A3B5KAK5"/>
<dbReference type="Proteomes" id="UP000005226">
    <property type="component" value="Chromosome 9"/>
</dbReference>
<dbReference type="InterPro" id="IPR042808">
    <property type="entry name" value="CLEC7A"/>
</dbReference>
<dbReference type="GO" id="GO:0002720">
    <property type="term" value="P:positive regulation of cytokine production involved in immune response"/>
    <property type="evidence" value="ECO:0007669"/>
    <property type="project" value="TreeGrafter"/>
</dbReference>
<evidence type="ECO:0000313" key="2">
    <source>
        <dbReference type="Ensembl" id="ENSTRUP00000050416.2"/>
    </source>
</evidence>
<dbReference type="GO" id="GO:0043122">
    <property type="term" value="P:regulation of canonical NF-kappaB signal transduction"/>
    <property type="evidence" value="ECO:0007669"/>
    <property type="project" value="TreeGrafter"/>
</dbReference>
<dbReference type="GO" id="GO:0071226">
    <property type="term" value="P:cellular response to molecule of fungal origin"/>
    <property type="evidence" value="ECO:0007669"/>
    <property type="project" value="InterPro"/>
</dbReference>
<name>A0A3B5KAK5_TAKRU</name>
<reference evidence="2" key="2">
    <citation type="submission" date="2025-08" db="UniProtKB">
        <authorList>
            <consortium name="Ensembl"/>
        </authorList>
    </citation>
    <scope>IDENTIFICATION</scope>
</reference>
<dbReference type="InterPro" id="IPR016187">
    <property type="entry name" value="CTDL_fold"/>
</dbReference>
<dbReference type="GeneTree" id="ENSGT00940000177018"/>
<sequence length="130" mass="14886">MTTPSVISLILPLPYSSRLLVVYSCAQHDDERSRCPHNWLANGRSCYTVRRAGLTWREAQRSCGDLAAGSHLADLKMLEELLFISSHMLRHNNLLMLWTGLSDQQVHSGQKYTFLNKTRKTELEMLNARI</sequence>
<organism evidence="2 3">
    <name type="scientific">Takifugu rubripes</name>
    <name type="common">Japanese pufferfish</name>
    <name type="synonym">Fugu rubripes</name>
    <dbReference type="NCBI Taxonomy" id="31033"/>
    <lineage>
        <taxon>Eukaryota</taxon>
        <taxon>Metazoa</taxon>
        <taxon>Chordata</taxon>
        <taxon>Craniata</taxon>
        <taxon>Vertebrata</taxon>
        <taxon>Euteleostomi</taxon>
        <taxon>Actinopterygii</taxon>
        <taxon>Neopterygii</taxon>
        <taxon>Teleostei</taxon>
        <taxon>Neoteleostei</taxon>
        <taxon>Acanthomorphata</taxon>
        <taxon>Eupercaria</taxon>
        <taxon>Tetraodontiformes</taxon>
        <taxon>Tetradontoidea</taxon>
        <taxon>Tetraodontidae</taxon>
        <taxon>Takifugu</taxon>
    </lineage>
</organism>
<dbReference type="PANTHER" id="PTHR47218:SF1">
    <property type="entry name" value="C-TYPE LECTIN DOMAIN FAMILY 7 MEMBER A"/>
    <property type="match status" value="1"/>
</dbReference>
<dbReference type="Gene3D" id="3.10.100.10">
    <property type="entry name" value="Mannose-Binding Protein A, subunit A"/>
    <property type="match status" value="1"/>
</dbReference>
<dbReference type="PANTHER" id="PTHR47218">
    <property type="entry name" value="C-TYPE LECTIN DOMAIN FAMILY 7 MEMBER A"/>
    <property type="match status" value="1"/>
</dbReference>
<proteinExistence type="predicted"/>
<dbReference type="GO" id="GO:0009986">
    <property type="term" value="C:cell surface"/>
    <property type="evidence" value="ECO:0007669"/>
    <property type="project" value="TreeGrafter"/>
</dbReference>
<evidence type="ECO:0000313" key="3">
    <source>
        <dbReference type="Proteomes" id="UP000005226"/>
    </source>
</evidence>
<dbReference type="GO" id="GO:0045087">
    <property type="term" value="P:innate immune response"/>
    <property type="evidence" value="ECO:0007669"/>
    <property type="project" value="TreeGrafter"/>
</dbReference>